<dbReference type="Gene3D" id="3.30.2020.10">
    <property type="entry name" value="NE0471-like N-terminal domain"/>
    <property type="match status" value="1"/>
</dbReference>
<evidence type="ECO:0000313" key="2">
    <source>
        <dbReference type="Proteomes" id="UP000707356"/>
    </source>
</evidence>
<gene>
    <name evidence="1" type="ORF">KME07_06620</name>
</gene>
<dbReference type="InterPro" id="IPR036782">
    <property type="entry name" value="NE0471-like_N"/>
</dbReference>
<proteinExistence type="predicted"/>
<protein>
    <submittedName>
        <fullName evidence="1">DUF2442 domain-containing protein</fullName>
    </submittedName>
</protein>
<dbReference type="SUPFAM" id="SSF143880">
    <property type="entry name" value="NE0471 N-terminal domain-like"/>
    <property type="match status" value="1"/>
</dbReference>
<dbReference type="InterPro" id="IPR018841">
    <property type="entry name" value="DUF2442"/>
</dbReference>
<name>A0A951PAH8_9CYAN</name>
<dbReference type="Pfam" id="PF10387">
    <property type="entry name" value="DUF2442"/>
    <property type="match status" value="1"/>
</dbReference>
<reference evidence="1" key="2">
    <citation type="journal article" date="2022" name="Microbiol. Resour. Announc.">
        <title>Metagenome Sequencing to Explore Phylogenomics of Terrestrial Cyanobacteria.</title>
        <authorList>
            <person name="Ward R.D."/>
            <person name="Stajich J.E."/>
            <person name="Johansen J.R."/>
            <person name="Huntemann M."/>
            <person name="Clum A."/>
            <person name="Foster B."/>
            <person name="Foster B."/>
            <person name="Roux S."/>
            <person name="Palaniappan K."/>
            <person name="Varghese N."/>
            <person name="Mukherjee S."/>
            <person name="Reddy T.B.K."/>
            <person name="Daum C."/>
            <person name="Copeland A."/>
            <person name="Chen I.A."/>
            <person name="Ivanova N.N."/>
            <person name="Kyrpides N.C."/>
            <person name="Shapiro N."/>
            <person name="Eloe-Fadrosh E.A."/>
            <person name="Pietrasiak N."/>
        </authorList>
    </citation>
    <scope>NUCLEOTIDE SEQUENCE</scope>
    <source>
        <strain evidence="1">GSE-TBD4-15B</strain>
    </source>
</reference>
<comment type="caution">
    <text evidence="1">The sequence shown here is derived from an EMBL/GenBank/DDBJ whole genome shotgun (WGS) entry which is preliminary data.</text>
</comment>
<reference evidence="1" key="1">
    <citation type="submission" date="2021-05" db="EMBL/GenBank/DDBJ databases">
        <authorList>
            <person name="Pietrasiak N."/>
            <person name="Ward R."/>
            <person name="Stajich J.E."/>
            <person name="Kurbessoian T."/>
        </authorList>
    </citation>
    <scope>NUCLEOTIDE SEQUENCE</scope>
    <source>
        <strain evidence="1">GSE-TBD4-15B</strain>
    </source>
</reference>
<dbReference type="Proteomes" id="UP000707356">
    <property type="component" value="Unassembled WGS sequence"/>
</dbReference>
<sequence length="91" mass="10642">MEWIVVIECEYVEDYKLLLTFENGSIKLIDLKNELWGEAFESLKNIEYFESVKVNPDFDTICWENGADFASEFLYEKGVDIECKTTKNLIA</sequence>
<organism evidence="1 2">
    <name type="scientific">Pegethrix bostrychoides GSE-TBD4-15B</name>
    <dbReference type="NCBI Taxonomy" id="2839662"/>
    <lineage>
        <taxon>Bacteria</taxon>
        <taxon>Bacillati</taxon>
        <taxon>Cyanobacteriota</taxon>
        <taxon>Cyanophyceae</taxon>
        <taxon>Oculatellales</taxon>
        <taxon>Oculatellaceae</taxon>
        <taxon>Pegethrix</taxon>
    </lineage>
</organism>
<dbReference type="AlphaFoldDB" id="A0A951PAH8"/>
<accession>A0A951PAH8</accession>
<dbReference type="EMBL" id="JAHHHV010000030">
    <property type="protein sequence ID" value="MBW4465099.1"/>
    <property type="molecule type" value="Genomic_DNA"/>
</dbReference>
<evidence type="ECO:0000313" key="1">
    <source>
        <dbReference type="EMBL" id="MBW4465099.1"/>
    </source>
</evidence>